<organism evidence="3 4">
    <name type="scientific">Paracidovorax wautersii</name>
    <dbReference type="NCBI Taxonomy" id="1177982"/>
    <lineage>
        <taxon>Bacteria</taxon>
        <taxon>Pseudomonadati</taxon>
        <taxon>Pseudomonadota</taxon>
        <taxon>Betaproteobacteria</taxon>
        <taxon>Burkholderiales</taxon>
        <taxon>Comamonadaceae</taxon>
        <taxon>Paracidovorax</taxon>
    </lineage>
</organism>
<evidence type="ECO:0000256" key="2">
    <source>
        <dbReference type="SAM" id="SignalP"/>
    </source>
</evidence>
<dbReference type="Pfam" id="PF00657">
    <property type="entry name" value="Lipase_GDSL"/>
    <property type="match status" value="1"/>
</dbReference>
<dbReference type="InterPro" id="IPR050592">
    <property type="entry name" value="GDSL_lipolytic_enzyme"/>
</dbReference>
<keyword evidence="1 2" id="KW-0732">Signal</keyword>
<dbReference type="SUPFAM" id="SSF52266">
    <property type="entry name" value="SGNH hydrolase"/>
    <property type="match status" value="1"/>
</dbReference>
<name>A0ABU1I9P4_9BURK</name>
<comment type="caution">
    <text evidence="3">The sequence shown here is derived from an EMBL/GenBank/DDBJ whole genome shotgun (WGS) entry which is preliminary data.</text>
</comment>
<sequence length="381" mass="38247">MQRCSSWALAVVAAAALSACGGGGADTTPAVQVTSVKVAGDSLADSGTFGFKFTVQGTAPTGAGSTPIWPERAAASYGLSLCPRYVATSTTTFTANPSPGCTNYAIGGGRINNPTAPTSPVSIQKQLQDMGAAGFGAGDLVLVDGGGNDAADLIGAYLRVRTDGGATYLTLLGTQLDAATVNAAAAAGANGLAAAGATYMKALATQFATSIRAQTVARGAPRVAVLNMPGITLTPRFRTVLASIAASSGTAAAASAEALFDGWIQAFNAQLATSLAGDARIVVVDFYTSFKDQSTNPAQYQYTNVTTPACPATGVGSDGLPTYTFPTCTAAALSAAPPAGATGGADWWKSYAFADSFHPTPYAHQQIGQLLSRSLATAGWL</sequence>
<accession>A0ABU1I9P4</accession>
<proteinExistence type="predicted"/>
<feature type="signal peptide" evidence="2">
    <location>
        <begin position="1"/>
        <end position="25"/>
    </location>
</feature>
<reference evidence="3 4" key="1">
    <citation type="submission" date="2023-08" db="EMBL/GenBank/DDBJ databases">
        <title>Functional and genomic diversity of the sorghum phyllosphere microbiome.</title>
        <authorList>
            <person name="Shade A."/>
        </authorList>
    </citation>
    <scope>NUCLEOTIDE SEQUENCE [LARGE SCALE GENOMIC DNA]</scope>
    <source>
        <strain evidence="3 4">SORGH_AS_0335</strain>
    </source>
</reference>
<feature type="chain" id="PRO_5046274019" evidence="2">
    <location>
        <begin position="26"/>
        <end position="381"/>
    </location>
</feature>
<protein>
    <submittedName>
        <fullName evidence="3">Outer membrane lipase/esterase</fullName>
    </submittedName>
</protein>
<keyword evidence="4" id="KW-1185">Reference proteome</keyword>
<dbReference type="PANTHER" id="PTHR45642">
    <property type="entry name" value="GDSL ESTERASE/LIPASE EXL3"/>
    <property type="match status" value="1"/>
</dbReference>
<gene>
    <name evidence="3" type="ORF">QE399_001633</name>
</gene>
<evidence type="ECO:0000256" key="1">
    <source>
        <dbReference type="ARBA" id="ARBA00022729"/>
    </source>
</evidence>
<dbReference type="EMBL" id="JAVIZX010000001">
    <property type="protein sequence ID" value="MDR6213944.1"/>
    <property type="molecule type" value="Genomic_DNA"/>
</dbReference>
<dbReference type="Proteomes" id="UP001267710">
    <property type="component" value="Unassembled WGS sequence"/>
</dbReference>
<evidence type="ECO:0000313" key="4">
    <source>
        <dbReference type="Proteomes" id="UP001267710"/>
    </source>
</evidence>
<dbReference type="InterPro" id="IPR036514">
    <property type="entry name" value="SGNH_hydro_sf"/>
</dbReference>
<dbReference type="PROSITE" id="PS51257">
    <property type="entry name" value="PROKAR_LIPOPROTEIN"/>
    <property type="match status" value="1"/>
</dbReference>
<dbReference type="Gene3D" id="3.40.50.1110">
    <property type="entry name" value="SGNH hydrolase"/>
    <property type="match status" value="1"/>
</dbReference>
<dbReference type="PANTHER" id="PTHR45642:SF139">
    <property type="entry name" value="SGNH HYDROLASE-TYPE ESTERASE DOMAIN-CONTAINING PROTEIN"/>
    <property type="match status" value="1"/>
</dbReference>
<dbReference type="InterPro" id="IPR001087">
    <property type="entry name" value="GDSL"/>
</dbReference>
<evidence type="ECO:0000313" key="3">
    <source>
        <dbReference type="EMBL" id="MDR6213944.1"/>
    </source>
</evidence>